<evidence type="ECO:0008006" key="16">
    <source>
        <dbReference type="Google" id="ProtNLM"/>
    </source>
</evidence>
<name>A0A8X6TJU1_NEPPI</name>
<evidence type="ECO:0000256" key="10">
    <source>
        <dbReference type="ARBA" id="ARBA00023201"/>
    </source>
</evidence>
<dbReference type="GO" id="GO:0005886">
    <property type="term" value="C:plasma membrane"/>
    <property type="evidence" value="ECO:0007669"/>
    <property type="project" value="TreeGrafter"/>
</dbReference>
<dbReference type="GO" id="GO:0015280">
    <property type="term" value="F:ligand-gated sodium channel activity"/>
    <property type="evidence" value="ECO:0007669"/>
    <property type="project" value="TreeGrafter"/>
</dbReference>
<evidence type="ECO:0000256" key="1">
    <source>
        <dbReference type="ARBA" id="ARBA00004141"/>
    </source>
</evidence>
<evidence type="ECO:0000313" key="14">
    <source>
        <dbReference type="EMBL" id="GFT15659.1"/>
    </source>
</evidence>
<keyword evidence="9 13" id="KW-0472">Membrane</keyword>
<accession>A0A8X6TJU1</accession>
<organism evidence="14 15">
    <name type="scientific">Nephila pilipes</name>
    <name type="common">Giant wood spider</name>
    <name type="synonym">Nephila maculata</name>
    <dbReference type="NCBI Taxonomy" id="299642"/>
    <lineage>
        <taxon>Eukaryota</taxon>
        <taxon>Metazoa</taxon>
        <taxon>Ecdysozoa</taxon>
        <taxon>Arthropoda</taxon>
        <taxon>Chelicerata</taxon>
        <taxon>Arachnida</taxon>
        <taxon>Araneae</taxon>
        <taxon>Araneomorphae</taxon>
        <taxon>Entelegynae</taxon>
        <taxon>Araneoidea</taxon>
        <taxon>Nephilidae</taxon>
        <taxon>Nephila</taxon>
    </lineage>
</organism>
<keyword evidence="8 12" id="KW-0406">Ion transport</keyword>
<keyword evidence="15" id="KW-1185">Reference proteome</keyword>
<evidence type="ECO:0000256" key="9">
    <source>
        <dbReference type="ARBA" id="ARBA00023136"/>
    </source>
</evidence>
<comment type="caution">
    <text evidence="14">The sequence shown here is derived from an EMBL/GenBank/DDBJ whole genome shotgun (WGS) entry which is preliminary data.</text>
</comment>
<dbReference type="OrthoDB" id="6423739at2759"/>
<keyword evidence="7" id="KW-0915">Sodium</keyword>
<evidence type="ECO:0000256" key="5">
    <source>
        <dbReference type="ARBA" id="ARBA00022692"/>
    </source>
</evidence>
<evidence type="ECO:0000256" key="4">
    <source>
        <dbReference type="ARBA" id="ARBA00022461"/>
    </source>
</evidence>
<reference evidence="14" key="1">
    <citation type="submission" date="2020-08" db="EMBL/GenBank/DDBJ databases">
        <title>Multicomponent nature underlies the extraordinary mechanical properties of spider dragline silk.</title>
        <authorList>
            <person name="Kono N."/>
            <person name="Nakamura H."/>
            <person name="Mori M."/>
            <person name="Yoshida Y."/>
            <person name="Ohtoshi R."/>
            <person name="Malay A.D."/>
            <person name="Moran D.A.P."/>
            <person name="Tomita M."/>
            <person name="Numata K."/>
            <person name="Arakawa K."/>
        </authorList>
    </citation>
    <scope>NUCLEOTIDE SEQUENCE</scope>
</reference>
<feature type="transmembrane region" description="Helical" evidence="13">
    <location>
        <begin position="58"/>
        <end position="78"/>
    </location>
</feature>
<dbReference type="PANTHER" id="PTHR11690:SF248">
    <property type="entry name" value="PICKPOCKET 17, ISOFORM A"/>
    <property type="match status" value="1"/>
</dbReference>
<evidence type="ECO:0000256" key="8">
    <source>
        <dbReference type="ARBA" id="ARBA00023065"/>
    </source>
</evidence>
<evidence type="ECO:0000256" key="13">
    <source>
        <dbReference type="SAM" id="Phobius"/>
    </source>
</evidence>
<keyword evidence="6 13" id="KW-1133">Transmembrane helix</keyword>
<evidence type="ECO:0000256" key="11">
    <source>
        <dbReference type="ARBA" id="ARBA00023303"/>
    </source>
</evidence>
<comment type="similarity">
    <text evidence="2 12">Belongs to the amiloride-sensitive sodium channel (TC 1.A.6) family.</text>
</comment>
<dbReference type="InterPro" id="IPR001873">
    <property type="entry name" value="ENaC"/>
</dbReference>
<comment type="subcellular location">
    <subcellularLocation>
        <location evidence="1">Membrane</location>
        <topology evidence="1">Multi-pass membrane protein</topology>
    </subcellularLocation>
</comment>
<dbReference type="Proteomes" id="UP000887013">
    <property type="component" value="Unassembled WGS sequence"/>
</dbReference>
<evidence type="ECO:0000313" key="15">
    <source>
        <dbReference type="Proteomes" id="UP000887013"/>
    </source>
</evidence>
<sequence>MIVKEDEVFFNGVCDSVRNIATKMNKRRKMITPGILPTKRIRLTIRNINKKEILKISLTWKLLKIIIFIVCIVCFAWQSAEFFQIYFTYPTTTNIDITFPDVLNRPAFTLCNNNPVKREKFCAEYPHLCQKPNNLTEFCIKHPHFCKNNVSNLVIPKLGYYANDSEDEVRRALLQIYLHNISQDGADIWSWEFPFGFEDEEG</sequence>
<evidence type="ECO:0000256" key="7">
    <source>
        <dbReference type="ARBA" id="ARBA00023053"/>
    </source>
</evidence>
<protein>
    <recommendedName>
        <fullName evidence="16">Sodium channel protein</fullName>
    </recommendedName>
</protein>
<keyword evidence="3 12" id="KW-0813">Transport</keyword>
<keyword evidence="11 12" id="KW-0407">Ion channel</keyword>
<gene>
    <name evidence="14" type="primary">AVEN_25597_1</name>
    <name evidence="14" type="ORF">NPIL_493641</name>
</gene>
<proteinExistence type="inferred from homology"/>
<evidence type="ECO:0000256" key="2">
    <source>
        <dbReference type="ARBA" id="ARBA00007193"/>
    </source>
</evidence>
<dbReference type="PANTHER" id="PTHR11690">
    <property type="entry name" value="AMILORIDE-SENSITIVE SODIUM CHANNEL-RELATED"/>
    <property type="match status" value="1"/>
</dbReference>
<keyword evidence="10 12" id="KW-0739">Sodium transport</keyword>
<dbReference type="Pfam" id="PF00858">
    <property type="entry name" value="ASC"/>
    <property type="match status" value="1"/>
</dbReference>
<keyword evidence="5 12" id="KW-0812">Transmembrane</keyword>
<evidence type="ECO:0000256" key="6">
    <source>
        <dbReference type="ARBA" id="ARBA00022989"/>
    </source>
</evidence>
<evidence type="ECO:0000256" key="12">
    <source>
        <dbReference type="RuleBase" id="RU000679"/>
    </source>
</evidence>
<evidence type="ECO:0000256" key="3">
    <source>
        <dbReference type="ARBA" id="ARBA00022448"/>
    </source>
</evidence>
<dbReference type="EMBL" id="BMAW01058319">
    <property type="protein sequence ID" value="GFT15659.1"/>
    <property type="molecule type" value="Genomic_DNA"/>
</dbReference>
<dbReference type="AlphaFoldDB" id="A0A8X6TJU1"/>
<keyword evidence="4 12" id="KW-0894">Sodium channel</keyword>